<dbReference type="OrthoDB" id="9793944at2"/>
<dbReference type="GO" id="GO:0016491">
    <property type="term" value="F:oxidoreductase activity"/>
    <property type="evidence" value="ECO:0007669"/>
    <property type="project" value="UniProtKB-KW"/>
</dbReference>
<dbReference type="GO" id="GO:0071949">
    <property type="term" value="F:FAD binding"/>
    <property type="evidence" value="ECO:0007669"/>
    <property type="project" value="InterPro"/>
</dbReference>
<organism evidence="5 7">
    <name type="scientific">Devosia limi DSM 17137</name>
    <dbReference type="NCBI Taxonomy" id="1121477"/>
    <lineage>
        <taxon>Bacteria</taxon>
        <taxon>Pseudomonadati</taxon>
        <taxon>Pseudomonadota</taxon>
        <taxon>Alphaproteobacteria</taxon>
        <taxon>Hyphomicrobiales</taxon>
        <taxon>Devosiaceae</taxon>
        <taxon>Devosia</taxon>
    </lineage>
</organism>
<dbReference type="SMART" id="SM01092">
    <property type="entry name" value="CO_deh_flav_C"/>
    <property type="match status" value="1"/>
</dbReference>
<evidence type="ECO:0000313" key="8">
    <source>
        <dbReference type="Proteomes" id="UP000184533"/>
    </source>
</evidence>
<evidence type="ECO:0000313" key="5">
    <source>
        <dbReference type="EMBL" id="KKB86689.1"/>
    </source>
</evidence>
<dbReference type="SUPFAM" id="SSF56176">
    <property type="entry name" value="FAD-binding/transporter-associated domain-like"/>
    <property type="match status" value="1"/>
</dbReference>
<feature type="domain" description="FAD-binding PCMH-type" evidence="4">
    <location>
        <begin position="1"/>
        <end position="176"/>
    </location>
</feature>
<sequence>MRPASFGYHKATDLAHALALLAEFGDDGRPLAGGQSLVPMMNLRLARPAHLVDINALPLTAIERRGDVLHVGALVRHHRYLSDPLIAAHFPAFLEAVHWIGHPTIRNHGSIGGSISHADPTAELPAICLLYDATIIASSTGGDRRIAARDFFLGAYVTALQPGEMVTAVEFPIPPAKSTGAFIELGERRGDFAIASVGVALQWSGRQITGAAVVCCGARLVPIRASEVENLLIGRQLDAPDAAAIGRRFANTIEPVSDHSGSSAYRKHLIGELTRRTIERACQQALETA</sequence>
<dbReference type="RefSeq" id="WP_046133493.1">
    <property type="nucleotide sequence ID" value="NZ_FQVC01000003.1"/>
</dbReference>
<dbReference type="InterPro" id="IPR002346">
    <property type="entry name" value="Mopterin_DH_FAD-bd"/>
</dbReference>
<evidence type="ECO:0000256" key="1">
    <source>
        <dbReference type="ARBA" id="ARBA00022630"/>
    </source>
</evidence>
<accession>A0A0F5LWZ2</accession>
<gene>
    <name evidence="6" type="ORF">SAMN02745223_01226</name>
    <name evidence="5" type="ORF">VW29_00900</name>
</gene>
<dbReference type="InterPro" id="IPR036683">
    <property type="entry name" value="CO_DH_flav_C_dom_sf"/>
</dbReference>
<proteinExistence type="predicted"/>
<dbReference type="PANTHER" id="PTHR42659:SF2">
    <property type="entry name" value="XANTHINE DEHYDROGENASE SUBUNIT C-RELATED"/>
    <property type="match status" value="1"/>
</dbReference>
<dbReference type="SUPFAM" id="SSF55447">
    <property type="entry name" value="CO dehydrogenase flavoprotein C-terminal domain-like"/>
    <property type="match status" value="1"/>
</dbReference>
<keyword evidence="1" id="KW-0285">Flavoprotein</keyword>
<dbReference type="Proteomes" id="UP000184533">
    <property type="component" value="Unassembled WGS sequence"/>
</dbReference>
<protein>
    <submittedName>
        <fullName evidence="6">Carbon-monoxide dehydrogenase medium subunit</fullName>
    </submittedName>
</protein>
<evidence type="ECO:0000256" key="3">
    <source>
        <dbReference type="ARBA" id="ARBA00023002"/>
    </source>
</evidence>
<reference evidence="6 8" key="2">
    <citation type="submission" date="2016-11" db="EMBL/GenBank/DDBJ databases">
        <authorList>
            <person name="Jaros S."/>
            <person name="Januszkiewicz K."/>
            <person name="Wedrychowicz H."/>
        </authorList>
    </citation>
    <scope>NUCLEOTIDE SEQUENCE [LARGE SCALE GENOMIC DNA]</scope>
    <source>
        <strain evidence="6 8">DSM 17137</strain>
    </source>
</reference>
<dbReference type="EMBL" id="FQVC01000003">
    <property type="protein sequence ID" value="SHE85294.1"/>
    <property type="molecule type" value="Genomic_DNA"/>
</dbReference>
<keyword evidence="3" id="KW-0560">Oxidoreductase</keyword>
<dbReference type="InterPro" id="IPR036318">
    <property type="entry name" value="FAD-bd_PCMH-like_sf"/>
</dbReference>
<keyword evidence="7" id="KW-1185">Reference proteome</keyword>
<dbReference type="AlphaFoldDB" id="A0A0F5LWZ2"/>
<evidence type="ECO:0000313" key="6">
    <source>
        <dbReference type="EMBL" id="SHE85294.1"/>
    </source>
</evidence>
<reference evidence="5 7" key="1">
    <citation type="submission" date="2015-03" db="EMBL/GenBank/DDBJ databases">
        <authorList>
            <person name="Hassan Y.I."/>
            <person name="Lepp D."/>
            <person name="Zhou T."/>
        </authorList>
    </citation>
    <scope>NUCLEOTIDE SEQUENCE [LARGE SCALE GENOMIC DNA]</scope>
    <source>
        <strain evidence="5 7">DSM 17137</strain>
    </source>
</reference>
<dbReference type="InterPro" id="IPR005107">
    <property type="entry name" value="CO_DH_flav_C"/>
</dbReference>
<dbReference type="InterPro" id="IPR016166">
    <property type="entry name" value="FAD-bd_PCMH"/>
</dbReference>
<keyword evidence="2" id="KW-0274">FAD</keyword>
<dbReference type="PATRIC" id="fig|1121477.3.peg.1220"/>
<dbReference type="PANTHER" id="PTHR42659">
    <property type="entry name" value="XANTHINE DEHYDROGENASE SUBUNIT C-RELATED"/>
    <property type="match status" value="1"/>
</dbReference>
<dbReference type="EMBL" id="LAJF01000022">
    <property type="protein sequence ID" value="KKB86689.1"/>
    <property type="molecule type" value="Genomic_DNA"/>
</dbReference>
<dbReference type="Gene3D" id="3.30.390.50">
    <property type="entry name" value="CO dehydrogenase flavoprotein, C-terminal domain"/>
    <property type="match status" value="1"/>
</dbReference>
<dbReference type="InterPro" id="IPR016169">
    <property type="entry name" value="FAD-bd_PCMH_sub2"/>
</dbReference>
<dbReference type="Gene3D" id="3.30.43.10">
    <property type="entry name" value="Uridine Diphospho-n-acetylenolpyruvylglucosamine Reductase, domain 2"/>
    <property type="match status" value="1"/>
</dbReference>
<dbReference type="Pfam" id="PF03450">
    <property type="entry name" value="CO_deh_flav_C"/>
    <property type="match status" value="1"/>
</dbReference>
<evidence type="ECO:0000313" key="7">
    <source>
        <dbReference type="Proteomes" id="UP000033608"/>
    </source>
</evidence>
<evidence type="ECO:0000256" key="2">
    <source>
        <dbReference type="ARBA" id="ARBA00022827"/>
    </source>
</evidence>
<dbReference type="Pfam" id="PF00941">
    <property type="entry name" value="FAD_binding_5"/>
    <property type="match status" value="1"/>
</dbReference>
<dbReference type="InterPro" id="IPR051312">
    <property type="entry name" value="Diverse_Substr_Oxidored"/>
</dbReference>
<dbReference type="Gene3D" id="3.30.465.10">
    <property type="match status" value="1"/>
</dbReference>
<dbReference type="STRING" id="1121477.SAMN02745223_01226"/>
<dbReference type="Proteomes" id="UP000033608">
    <property type="component" value="Unassembled WGS sequence"/>
</dbReference>
<evidence type="ECO:0000259" key="4">
    <source>
        <dbReference type="PROSITE" id="PS51387"/>
    </source>
</evidence>
<name>A0A0F5LWZ2_9HYPH</name>
<dbReference type="InterPro" id="IPR016167">
    <property type="entry name" value="FAD-bd_PCMH_sub1"/>
</dbReference>
<dbReference type="PROSITE" id="PS51387">
    <property type="entry name" value="FAD_PCMH"/>
    <property type="match status" value="1"/>
</dbReference>